<evidence type="ECO:0000313" key="9">
    <source>
        <dbReference type="Proteomes" id="UP000177171"/>
    </source>
</evidence>
<evidence type="ECO:0000259" key="7">
    <source>
        <dbReference type="Pfam" id="PF11967"/>
    </source>
</evidence>
<dbReference type="InterPro" id="IPR003717">
    <property type="entry name" value="RecO"/>
</dbReference>
<evidence type="ECO:0000256" key="6">
    <source>
        <dbReference type="ARBA" id="ARBA00033409"/>
    </source>
</evidence>
<gene>
    <name evidence="8" type="ORF">A3G49_04355</name>
</gene>
<dbReference type="InterPro" id="IPR037278">
    <property type="entry name" value="ARFGAP/RecO"/>
</dbReference>
<dbReference type="AlphaFoldDB" id="A0A1G2LMP8"/>
<keyword evidence="4" id="KW-0233">DNA recombination</keyword>
<dbReference type="InterPro" id="IPR022572">
    <property type="entry name" value="DNA_rep/recomb_RecO_N"/>
</dbReference>
<keyword evidence="3" id="KW-0227">DNA damage</keyword>
<dbReference type="Gene3D" id="1.20.1440.120">
    <property type="entry name" value="Recombination protein O, C-terminal domain"/>
    <property type="match status" value="1"/>
</dbReference>
<evidence type="ECO:0000256" key="5">
    <source>
        <dbReference type="ARBA" id="ARBA00023204"/>
    </source>
</evidence>
<dbReference type="GO" id="GO:0006302">
    <property type="term" value="P:double-strand break repair"/>
    <property type="evidence" value="ECO:0007669"/>
    <property type="project" value="TreeGrafter"/>
</dbReference>
<name>A0A1G2LMP8_9BACT</name>
<dbReference type="InterPro" id="IPR042242">
    <property type="entry name" value="RecO_C"/>
</dbReference>
<sequence>MHSTEGIILKKEPYGEADLLITILTKDFGKIKVMAQGVRKEAAKLKGHLEPLTHSAISFVIGKNFYRITSAEVKDFFIDLRGNLNKLRCAFYIVNLTDSNVFEERGDGRLFDLMHLTLERLDTVDVQNGPGLEKILFEFNAGFLHIFGLLPSPGITPESIKMAVASHFGAKYDIMGI</sequence>
<dbReference type="GO" id="GO:0006310">
    <property type="term" value="P:DNA recombination"/>
    <property type="evidence" value="ECO:0007669"/>
    <property type="project" value="UniProtKB-KW"/>
</dbReference>
<dbReference type="SUPFAM" id="SSF50249">
    <property type="entry name" value="Nucleic acid-binding proteins"/>
    <property type="match status" value="1"/>
</dbReference>
<dbReference type="Pfam" id="PF11967">
    <property type="entry name" value="RecO_N"/>
    <property type="match status" value="1"/>
</dbReference>
<comment type="caution">
    <text evidence="8">The sequence shown here is derived from an EMBL/GenBank/DDBJ whole genome shotgun (WGS) entry which is preliminary data.</text>
</comment>
<evidence type="ECO:0000313" key="8">
    <source>
        <dbReference type="EMBL" id="OHA12910.1"/>
    </source>
</evidence>
<reference evidence="8 9" key="1">
    <citation type="journal article" date="2016" name="Nat. Commun.">
        <title>Thousands of microbial genomes shed light on interconnected biogeochemical processes in an aquifer system.</title>
        <authorList>
            <person name="Anantharaman K."/>
            <person name="Brown C.T."/>
            <person name="Hug L.A."/>
            <person name="Sharon I."/>
            <person name="Castelle C.J."/>
            <person name="Probst A.J."/>
            <person name="Thomas B.C."/>
            <person name="Singh A."/>
            <person name="Wilkins M.J."/>
            <person name="Karaoz U."/>
            <person name="Brodie E.L."/>
            <person name="Williams K.H."/>
            <person name="Hubbard S.S."/>
            <person name="Banfield J.F."/>
        </authorList>
    </citation>
    <scope>NUCLEOTIDE SEQUENCE [LARGE SCALE GENOMIC DNA]</scope>
</reference>
<protein>
    <recommendedName>
        <fullName evidence="2">DNA repair protein RecO</fullName>
    </recommendedName>
    <alternativeName>
        <fullName evidence="6">Recombination protein O</fullName>
    </alternativeName>
</protein>
<dbReference type="Proteomes" id="UP000177171">
    <property type="component" value="Unassembled WGS sequence"/>
</dbReference>
<dbReference type="EMBL" id="MHQY01000037">
    <property type="protein sequence ID" value="OHA12910.1"/>
    <property type="molecule type" value="Genomic_DNA"/>
</dbReference>
<dbReference type="InterPro" id="IPR012340">
    <property type="entry name" value="NA-bd_OB-fold"/>
</dbReference>
<feature type="domain" description="DNA replication/recombination mediator RecO N-terminal" evidence="7">
    <location>
        <begin position="2"/>
        <end position="76"/>
    </location>
</feature>
<dbReference type="PANTHER" id="PTHR33991">
    <property type="entry name" value="DNA REPAIR PROTEIN RECO"/>
    <property type="match status" value="1"/>
</dbReference>
<dbReference type="GO" id="GO:0043590">
    <property type="term" value="C:bacterial nucleoid"/>
    <property type="evidence" value="ECO:0007669"/>
    <property type="project" value="TreeGrafter"/>
</dbReference>
<dbReference type="PANTHER" id="PTHR33991:SF1">
    <property type="entry name" value="DNA REPAIR PROTEIN RECO"/>
    <property type="match status" value="1"/>
</dbReference>
<proteinExistence type="inferred from homology"/>
<organism evidence="8 9">
    <name type="scientific">Candidatus Sungbacteria bacterium RIFCSPLOWO2_12_FULL_41_11</name>
    <dbReference type="NCBI Taxonomy" id="1802286"/>
    <lineage>
        <taxon>Bacteria</taxon>
        <taxon>Candidatus Sungiibacteriota</taxon>
    </lineage>
</organism>
<accession>A0A1G2LMP8</accession>
<dbReference type="SUPFAM" id="SSF57863">
    <property type="entry name" value="ArfGap/RecO-like zinc finger"/>
    <property type="match status" value="1"/>
</dbReference>
<evidence type="ECO:0000256" key="3">
    <source>
        <dbReference type="ARBA" id="ARBA00022763"/>
    </source>
</evidence>
<evidence type="ECO:0000256" key="1">
    <source>
        <dbReference type="ARBA" id="ARBA00007452"/>
    </source>
</evidence>
<keyword evidence="5" id="KW-0234">DNA repair</keyword>
<evidence type="ECO:0000256" key="2">
    <source>
        <dbReference type="ARBA" id="ARBA00021310"/>
    </source>
</evidence>
<dbReference type="NCBIfam" id="TIGR00613">
    <property type="entry name" value="reco"/>
    <property type="match status" value="1"/>
</dbReference>
<dbReference type="Gene3D" id="2.40.50.140">
    <property type="entry name" value="Nucleic acid-binding proteins"/>
    <property type="match status" value="1"/>
</dbReference>
<comment type="similarity">
    <text evidence="1">Belongs to the RecO family.</text>
</comment>
<evidence type="ECO:0000256" key="4">
    <source>
        <dbReference type="ARBA" id="ARBA00023172"/>
    </source>
</evidence>